<proteinExistence type="predicted"/>
<reference evidence="2 3" key="1">
    <citation type="submission" date="2014-04" db="EMBL/GenBank/DDBJ databases">
        <authorList>
            <consortium name="DOE Joint Genome Institute"/>
            <person name="Kuo A."/>
            <person name="Kohler A."/>
            <person name="Costa M.D."/>
            <person name="Nagy L.G."/>
            <person name="Floudas D."/>
            <person name="Copeland A."/>
            <person name="Barry K.W."/>
            <person name="Cichocki N."/>
            <person name="Veneault-Fourrey C."/>
            <person name="LaButti K."/>
            <person name="Lindquist E.A."/>
            <person name="Lipzen A."/>
            <person name="Lundell T."/>
            <person name="Morin E."/>
            <person name="Murat C."/>
            <person name="Sun H."/>
            <person name="Tunlid A."/>
            <person name="Henrissat B."/>
            <person name="Grigoriev I.V."/>
            <person name="Hibbett D.S."/>
            <person name="Martin F."/>
            <person name="Nordberg H.P."/>
            <person name="Cantor M.N."/>
            <person name="Hua S.X."/>
        </authorList>
    </citation>
    <scope>NUCLEOTIDE SEQUENCE [LARGE SCALE GENOMIC DNA]</scope>
    <source>
        <strain evidence="2 3">Marx 270</strain>
    </source>
</reference>
<dbReference type="HOGENOM" id="CLU_2122079_0_0_1"/>
<evidence type="ECO:0000256" key="1">
    <source>
        <dbReference type="SAM" id="MobiDB-lite"/>
    </source>
</evidence>
<dbReference type="OrthoDB" id="2692232at2759"/>
<organism evidence="2 3">
    <name type="scientific">Pisolithus tinctorius Marx 270</name>
    <dbReference type="NCBI Taxonomy" id="870435"/>
    <lineage>
        <taxon>Eukaryota</taxon>
        <taxon>Fungi</taxon>
        <taxon>Dikarya</taxon>
        <taxon>Basidiomycota</taxon>
        <taxon>Agaricomycotina</taxon>
        <taxon>Agaricomycetes</taxon>
        <taxon>Agaricomycetidae</taxon>
        <taxon>Boletales</taxon>
        <taxon>Sclerodermatineae</taxon>
        <taxon>Pisolithaceae</taxon>
        <taxon>Pisolithus</taxon>
    </lineage>
</organism>
<evidence type="ECO:0000313" key="2">
    <source>
        <dbReference type="EMBL" id="KIN97391.1"/>
    </source>
</evidence>
<protein>
    <submittedName>
        <fullName evidence="2">Uncharacterized protein</fullName>
    </submittedName>
</protein>
<reference evidence="3" key="2">
    <citation type="submission" date="2015-01" db="EMBL/GenBank/DDBJ databases">
        <title>Evolutionary Origins and Diversification of the Mycorrhizal Mutualists.</title>
        <authorList>
            <consortium name="DOE Joint Genome Institute"/>
            <consortium name="Mycorrhizal Genomics Consortium"/>
            <person name="Kohler A."/>
            <person name="Kuo A."/>
            <person name="Nagy L.G."/>
            <person name="Floudas D."/>
            <person name="Copeland A."/>
            <person name="Barry K.W."/>
            <person name="Cichocki N."/>
            <person name="Veneault-Fourrey C."/>
            <person name="LaButti K."/>
            <person name="Lindquist E.A."/>
            <person name="Lipzen A."/>
            <person name="Lundell T."/>
            <person name="Morin E."/>
            <person name="Murat C."/>
            <person name="Riley R."/>
            <person name="Ohm R."/>
            <person name="Sun H."/>
            <person name="Tunlid A."/>
            <person name="Henrissat B."/>
            <person name="Grigoriev I.V."/>
            <person name="Hibbett D.S."/>
            <person name="Martin F."/>
        </authorList>
    </citation>
    <scope>NUCLEOTIDE SEQUENCE [LARGE SCALE GENOMIC DNA]</scope>
    <source>
        <strain evidence="3">Marx 270</strain>
    </source>
</reference>
<evidence type="ECO:0000313" key="3">
    <source>
        <dbReference type="Proteomes" id="UP000054217"/>
    </source>
</evidence>
<sequence length="114" mass="12767">MPRSADIPEPSRDSIADLNTRVLRNRRIPSSQNAPVSKRVKKGGAVVSNDGVQHSEDMIGKPKPRRAVQPPEGWEEHMFGLRDRRRSLTPRPSIANTPTLPSPSLRLDDQIPFQ</sequence>
<dbReference type="InParanoid" id="A0A0C3JIG8"/>
<dbReference type="Proteomes" id="UP000054217">
    <property type="component" value="Unassembled WGS sequence"/>
</dbReference>
<keyword evidence="3" id="KW-1185">Reference proteome</keyword>
<gene>
    <name evidence="2" type="ORF">M404DRAFT_32375</name>
</gene>
<dbReference type="EMBL" id="KN832030">
    <property type="protein sequence ID" value="KIN97391.1"/>
    <property type="molecule type" value="Genomic_DNA"/>
</dbReference>
<feature type="region of interest" description="Disordered" evidence="1">
    <location>
        <begin position="1"/>
        <end position="114"/>
    </location>
</feature>
<dbReference type="AlphaFoldDB" id="A0A0C3JIG8"/>
<accession>A0A0C3JIG8</accession>
<name>A0A0C3JIG8_PISTI</name>